<comment type="caution">
    <text evidence="2">The sequence shown here is derived from an EMBL/GenBank/DDBJ whole genome shotgun (WGS) entry which is preliminary data.</text>
</comment>
<dbReference type="RefSeq" id="WP_149334056.1">
    <property type="nucleotide sequence ID" value="NZ_BJJW01000004.1"/>
</dbReference>
<dbReference type="Gene3D" id="1.10.720.30">
    <property type="entry name" value="SAP domain"/>
    <property type="match status" value="1"/>
</dbReference>
<name>A0A5A5U028_LEUCI</name>
<dbReference type="PROSITE" id="PS50800">
    <property type="entry name" value="SAP"/>
    <property type="match status" value="1"/>
</dbReference>
<evidence type="ECO:0000313" key="3">
    <source>
        <dbReference type="Proteomes" id="UP000323274"/>
    </source>
</evidence>
<evidence type="ECO:0000313" key="2">
    <source>
        <dbReference type="EMBL" id="GDZ83452.1"/>
    </source>
</evidence>
<reference evidence="2 3" key="1">
    <citation type="submission" date="2019-04" db="EMBL/GenBank/DDBJ databases">
        <title>A pseudo-fructophilic Leuconostoc citreum strain F192-5 isolated from peel of satsuma mandarin: the first report for isolation and characterization of strain-dependent fructophilic-like characteristics.</title>
        <authorList>
            <person name="Maeno S."/>
            <person name="Tanizawa Y."/>
            <person name="Kajikawa A."/>
            <person name="Kanesaki Y."/>
            <person name="Kubota E."/>
            <person name="Arita M."/>
            <person name="Leon D."/>
            <person name="Endo A."/>
        </authorList>
    </citation>
    <scope>NUCLEOTIDE SEQUENCE [LARGE SCALE GENOMIC DNA]</scope>
    <source>
        <strain evidence="2 3">F192-5</strain>
    </source>
</reference>
<gene>
    <name evidence="2" type="ORF">LCIT_06940</name>
</gene>
<dbReference type="InterPro" id="IPR003034">
    <property type="entry name" value="SAP_dom"/>
</dbReference>
<dbReference type="SUPFAM" id="SSF68906">
    <property type="entry name" value="SAP domain"/>
    <property type="match status" value="1"/>
</dbReference>
<dbReference type="InterPro" id="IPR036361">
    <property type="entry name" value="SAP_dom_sf"/>
</dbReference>
<dbReference type="Proteomes" id="UP000323274">
    <property type="component" value="Unassembled WGS sequence"/>
</dbReference>
<protein>
    <recommendedName>
        <fullName evidence="1">SAP domain-containing protein</fullName>
    </recommendedName>
</protein>
<proteinExistence type="predicted"/>
<accession>A0A5A5U028</accession>
<dbReference type="SMART" id="SM00513">
    <property type="entry name" value="SAP"/>
    <property type="match status" value="1"/>
</dbReference>
<evidence type="ECO:0000259" key="1">
    <source>
        <dbReference type="PROSITE" id="PS50800"/>
    </source>
</evidence>
<feature type="domain" description="SAP" evidence="1">
    <location>
        <begin position="119"/>
        <end position="153"/>
    </location>
</feature>
<sequence>MNILNLFSKRNNNNSKIIINQTNYQNDSYYAEYAHKGTEFEKKVVTFEERKKTAIPTKSGLYPAEVLLLYYVSLNTYPNPKNGYPGFWWFEYGIRYVEQYLSILEEDNFIKYDLYKSQLSKYTIPQLKKILLSQQLPTTGKKDDLILRIKDNLTEDDLKKLALPLKYILTEKGQKELSENAYVPYMHQTSTKTIENNPFGKDFTVWSINKELAKTGLDWQILVKDYEDQQHNK</sequence>
<organism evidence="2 3">
    <name type="scientific">Leuconostoc citreum</name>
    <dbReference type="NCBI Taxonomy" id="33964"/>
    <lineage>
        <taxon>Bacteria</taxon>
        <taxon>Bacillati</taxon>
        <taxon>Bacillota</taxon>
        <taxon>Bacilli</taxon>
        <taxon>Lactobacillales</taxon>
        <taxon>Lactobacillaceae</taxon>
        <taxon>Leuconostoc</taxon>
    </lineage>
</organism>
<dbReference type="AlphaFoldDB" id="A0A5A5U028"/>
<dbReference type="EMBL" id="BJJW01000004">
    <property type="protein sequence ID" value="GDZ83452.1"/>
    <property type="molecule type" value="Genomic_DNA"/>
</dbReference>
<dbReference type="Pfam" id="PF02037">
    <property type="entry name" value="SAP"/>
    <property type="match status" value="1"/>
</dbReference>